<dbReference type="Proteomes" id="UP000523007">
    <property type="component" value="Unassembled WGS sequence"/>
</dbReference>
<keyword evidence="2" id="KW-1185">Reference proteome</keyword>
<dbReference type="EMBL" id="JACHJT010000002">
    <property type="protein sequence ID" value="MBB4934773.1"/>
    <property type="molecule type" value="Genomic_DNA"/>
</dbReference>
<reference evidence="1 2" key="1">
    <citation type="submission" date="2020-08" db="EMBL/GenBank/DDBJ databases">
        <title>Sequencing the genomes of 1000 actinobacteria strains.</title>
        <authorList>
            <person name="Klenk H.-P."/>
        </authorList>
    </citation>
    <scope>NUCLEOTIDE SEQUENCE [LARGE SCALE GENOMIC DNA]</scope>
    <source>
        <strain evidence="1 2">DSM 102030</strain>
    </source>
</reference>
<name>A0A7W7RMK7_9ACTN</name>
<protein>
    <submittedName>
        <fullName evidence="1">Uncharacterized protein</fullName>
    </submittedName>
</protein>
<organism evidence="1 2">
    <name type="scientific">Lipingzhangella halophila</name>
    <dbReference type="NCBI Taxonomy" id="1783352"/>
    <lineage>
        <taxon>Bacteria</taxon>
        <taxon>Bacillati</taxon>
        <taxon>Actinomycetota</taxon>
        <taxon>Actinomycetes</taxon>
        <taxon>Streptosporangiales</taxon>
        <taxon>Nocardiopsidaceae</taxon>
        <taxon>Lipingzhangella</taxon>
    </lineage>
</organism>
<comment type="caution">
    <text evidence="1">The sequence shown here is derived from an EMBL/GenBank/DDBJ whole genome shotgun (WGS) entry which is preliminary data.</text>
</comment>
<evidence type="ECO:0000313" key="1">
    <source>
        <dbReference type="EMBL" id="MBB4934773.1"/>
    </source>
</evidence>
<dbReference type="AlphaFoldDB" id="A0A7W7RMK7"/>
<accession>A0A7W7RMK7</accession>
<proteinExistence type="predicted"/>
<sequence>MANYAWMYRLGITPWERYGAAGGAQLGTLLDREADERSPGSGRAFLLTEPDGTSHISAEDLSVAALDEIENPDGDRHFTVAHNPVGRTAT</sequence>
<gene>
    <name evidence="1" type="ORF">F4561_005667</name>
</gene>
<evidence type="ECO:0000313" key="2">
    <source>
        <dbReference type="Proteomes" id="UP000523007"/>
    </source>
</evidence>